<comment type="caution">
    <text evidence="4">The sequence shown here is derived from an EMBL/GenBank/DDBJ whole genome shotgun (WGS) entry which is preliminary data.</text>
</comment>
<dbReference type="Gene3D" id="3.40.50.720">
    <property type="entry name" value="NAD(P)-binding Rossmann-like Domain"/>
    <property type="match status" value="1"/>
</dbReference>
<keyword evidence="1" id="KW-0521">NADP</keyword>
<dbReference type="PANTHER" id="PTHR47706">
    <property type="entry name" value="NMRA-LIKE FAMILY PROTEIN"/>
    <property type="match status" value="1"/>
</dbReference>
<dbReference type="Gene3D" id="3.90.25.10">
    <property type="entry name" value="UDP-galactose 4-epimerase, domain 1"/>
    <property type="match status" value="1"/>
</dbReference>
<evidence type="ECO:0000313" key="4">
    <source>
        <dbReference type="EMBL" id="TVY93213.1"/>
    </source>
</evidence>
<name>A0A559MJS7_9HELO</name>
<dbReference type="CDD" id="cd05259">
    <property type="entry name" value="PCBER_SDR_a"/>
    <property type="match status" value="1"/>
</dbReference>
<dbReference type="InterPro" id="IPR051609">
    <property type="entry name" value="NmrA/Isoflavone_reductase-like"/>
</dbReference>
<dbReference type="Proteomes" id="UP000315522">
    <property type="component" value="Unassembled WGS sequence"/>
</dbReference>
<evidence type="ECO:0000259" key="3">
    <source>
        <dbReference type="Pfam" id="PF05368"/>
    </source>
</evidence>
<dbReference type="AlphaFoldDB" id="A0A559MJS7"/>
<evidence type="ECO:0000256" key="2">
    <source>
        <dbReference type="ARBA" id="ARBA00023002"/>
    </source>
</evidence>
<dbReference type="SUPFAM" id="SSF51735">
    <property type="entry name" value="NAD(P)-binding Rossmann-fold domains"/>
    <property type="match status" value="1"/>
</dbReference>
<dbReference type="InterPro" id="IPR008030">
    <property type="entry name" value="NmrA-like"/>
</dbReference>
<organism evidence="4 5">
    <name type="scientific">Lachnellula willkommii</name>
    <dbReference type="NCBI Taxonomy" id="215461"/>
    <lineage>
        <taxon>Eukaryota</taxon>
        <taxon>Fungi</taxon>
        <taxon>Dikarya</taxon>
        <taxon>Ascomycota</taxon>
        <taxon>Pezizomycotina</taxon>
        <taxon>Leotiomycetes</taxon>
        <taxon>Helotiales</taxon>
        <taxon>Lachnaceae</taxon>
        <taxon>Lachnellula</taxon>
    </lineage>
</organism>
<proteinExistence type="predicted"/>
<dbReference type="InterPro" id="IPR045312">
    <property type="entry name" value="PCBER-like"/>
</dbReference>
<evidence type="ECO:0000313" key="5">
    <source>
        <dbReference type="Proteomes" id="UP000315522"/>
    </source>
</evidence>
<evidence type="ECO:0000256" key="1">
    <source>
        <dbReference type="ARBA" id="ARBA00022857"/>
    </source>
</evidence>
<dbReference type="InterPro" id="IPR036291">
    <property type="entry name" value="NAD(P)-bd_dom_sf"/>
</dbReference>
<reference evidence="4 5" key="1">
    <citation type="submission" date="2018-05" db="EMBL/GenBank/DDBJ databases">
        <title>Genome sequencing and assembly of the regulated plant pathogen Lachnellula willkommii and related sister species for the development of diagnostic species identification markers.</title>
        <authorList>
            <person name="Giroux E."/>
            <person name="Bilodeau G."/>
        </authorList>
    </citation>
    <scope>NUCLEOTIDE SEQUENCE [LARGE SCALE GENOMIC DNA]</scope>
    <source>
        <strain evidence="4 5">CBS 172.35</strain>
    </source>
</reference>
<protein>
    <submittedName>
        <fullName evidence="4">Isoflavone reductase-like protein</fullName>
    </submittedName>
</protein>
<accession>A0A559MJS7</accession>
<gene>
    <name evidence="4" type="primary">PCBER_1</name>
    <name evidence="4" type="ORF">LAWI1_G000271</name>
</gene>
<dbReference type="EMBL" id="QGML01000169">
    <property type="protein sequence ID" value="TVY93213.1"/>
    <property type="molecule type" value="Genomic_DNA"/>
</dbReference>
<keyword evidence="5" id="KW-1185">Reference proteome</keyword>
<feature type="domain" description="NmrA-like" evidence="3">
    <location>
        <begin position="5"/>
        <end position="256"/>
    </location>
</feature>
<sequence>MSSFQNIALVGATGNLGSAILTALRGTSFTLTVLTRKGSATSKDTQGLGAKIIPVDYESKDSIAEGLKGVDAVICTIGSAGIPLQINIIDAAIAAGVKRFIPSEFGSDSFNERASKLPVFKNKVAVQQHLQEAAKEDKIEWTAILGGPFLEWGLARGLLGCHPKEKKFILYDGGVRPVSTTLLTDLGKAVVGVLENPSSTRNRVLYIQSIRISQLEILDIFEYLTGSEWQRVQVQTADIEKQGLEKLGQKDMSGMFNLLLRAIFGEGYGCDFVGREENGLVKVNGLSHGEFVKLVKEQL</sequence>
<dbReference type="GO" id="GO:0016491">
    <property type="term" value="F:oxidoreductase activity"/>
    <property type="evidence" value="ECO:0007669"/>
    <property type="project" value="UniProtKB-KW"/>
</dbReference>
<keyword evidence="2" id="KW-0560">Oxidoreductase</keyword>
<dbReference type="Pfam" id="PF05368">
    <property type="entry name" value="NmrA"/>
    <property type="match status" value="1"/>
</dbReference>
<dbReference type="PANTHER" id="PTHR47706:SF1">
    <property type="entry name" value="CIPA-LIKE, PUTATIVE (AFU_ORTHOLOGUE AFUA_1G12460)-RELATED"/>
    <property type="match status" value="1"/>
</dbReference>